<comment type="subcellular location">
    <subcellularLocation>
        <location evidence="1">Cytoplasm</location>
        <location evidence="1">Cytoskeleton</location>
    </subcellularLocation>
</comment>
<evidence type="ECO:0000313" key="8">
    <source>
        <dbReference type="Proteomes" id="UP000663760"/>
    </source>
</evidence>
<comment type="caution">
    <text evidence="7">The sequence shown here is derived from an EMBL/GenBank/DDBJ whole genome shotgun (WGS) entry which is preliminary data.</text>
</comment>
<dbReference type="OrthoDB" id="200404at2759"/>
<name>A0A811G757_SPIIN</name>
<dbReference type="GO" id="GO:0034314">
    <property type="term" value="P:Arp2/3 complex-mediated actin nucleation"/>
    <property type="evidence" value="ECO:0007669"/>
    <property type="project" value="InterPro"/>
</dbReference>
<sequence>MVYHSSFVNDDGVKKAFECPLLHLKTHIKGLAPGADRVRRGSYGSSIIFFLAKVLFKHFNVQSSADKLPKAPRPPDTGSKAIINLGLETVPVPVEQGFPFSGLFTPQSKNEALRRGRGGGLFFAELLRNYLKQIREETSGKLLSCVYRHNGTPNKWWLTLAKRTFMDMAIPQPAPSLKPEPPPPLSLSLSVSLSGVSVSNREVKLLIWVGSYVLVGVGAAWFSQPGFLQGRKRLPRPTG</sequence>
<dbReference type="GO" id="GO:0003779">
    <property type="term" value="F:actin binding"/>
    <property type="evidence" value="ECO:0007669"/>
    <property type="project" value="UniProtKB-KW"/>
</dbReference>
<dbReference type="Proteomes" id="UP000663760">
    <property type="component" value="Unassembled WGS sequence"/>
</dbReference>
<protein>
    <submittedName>
        <fullName evidence="7">Uncharacterized protein</fullName>
    </submittedName>
</protein>
<evidence type="ECO:0000256" key="5">
    <source>
        <dbReference type="ARBA" id="ARBA00023212"/>
    </source>
</evidence>
<reference evidence="7" key="1">
    <citation type="submission" date="2020-02" db="EMBL/GenBank/DDBJ databases">
        <authorList>
            <person name="Scholz U."/>
            <person name="Mascher M."/>
            <person name="Fiebig A."/>
        </authorList>
    </citation>
    <scope>NUCLEOTIDE SEQUENCE</scope>
</reference>
<feature type="transmembrane region" description="Helical" evidence="6">
    <location>
        <begin position="205"/>
        <end position="223"/>
    </location>
</feature>
<dbReference type="SUPFAM" id="SSF69060">
    <property type="entry name" value="Arp2/3 complex 21 kDa subunit ARPC3"/>
    <property type="match status" value="1"/>
</dbReference>
<dbReference type="Gene3D" id="1.10.1760.10">
    <property type="entry name" value="Actin-related protein 2/3 complex subunit 3"/>
    <property type="match status" value="2"/>
</dbReference>
<evidence type="ECO:0000313" key="7">
    <source>
        <dbReference type="EMBL" id="CAB1184582.1"/>
    </source>
</evidence>
<keyword evidence="6" id="KW-0812">Transmembrane</keyword>
<dbReference type="EMBL" id="CACVBZ020000043">
    <property type="protein sequence ID" value="CAB1184582.1"/>
    <property type="molecule type" value="Genomic_DNA"/>
</dbReference>
<evidence type="ECO:0000256" key="1">
    <source>
        <dbReference type="ARBA" id="ARBA00004245"/>
    </source>
</evidence>
<proteinExistence type="inferred from homology"/>
<dbReference type="PANTHER" id="PTHR12391">
    <property type="entry name" value="ARP2/3 COMPLEX 21 KD SUBUNIT"/>
    <property type="match status" value="1"/>
</dbReference>
<keyword evidence="6" id="KW-0472">Membrane</keyword>
<organism evidence="7 8">
    <name type="scientific">Spirodela intermedia</name>
    <name type="common">Intermediate duckweed</name>
    <dbReference type="NCBI Taxonomy" id="51605"/>
    <lineage>
        <taxon>Eukaryota</taxon>
        <taxon>Viridiplantae</taxon>
        <taxon>Streptophyta</taxon>
        <taxon>Embryophyta</taxon>
        <taxon>Tracheophyta</taxon>
        <taxon>Spermatophyta</taxon>
        <taxon>Magnoliopsida</taxon>
        <taxon>Liliopsida</taxon>
        <taxon>Araceae</taxon>
        <taxon>Lemnoideae</taxon>
        <taxon>Spirodela</taxon>
    </lineage>
</organism>
<keyword evidence="3" id="KW-0963">Cytoplasm</keyword>
<accession>A0A811G757</accession>
<evidence type="ECO:0000256" key="6">
    <source>
        <dbReference type="SAM" id="Phobius"/>
    </source>
</evidence>
<evidence type="ECO:0000256" key="4">
    <source>
        <dbReference type="ARBA" id="ARBA00023203"/>
    </source>
</evidence>
<evidence type="ECO:0000256" key="2">
    <source>
        <dbReference type="ARBA" id="ARBA00010856"/>
    </source>
</evidence>
<dbReference type="GO" id="GO:0030833">
    <property type="term" value="P:regulation of actin filament polymerization"/>
    <property type="evidence" value="ECO:0007669"/>
    <property type="project" value="InterPro"/>
</dbReference>
<comment type="similarity">
    <text evidence="2">Belongs to the ARPC3 family.</text>
</comment>
<evidence type="ECO:0000256" key="3">
    <source>
        <dbReference type="ARBA" id="ARBA00022490"/>
    </source>
</evidence>
<dbReference type="InterPro" id="IPR036753">
    <property type="entry name" value="ARPC3_sf"/>
</dbReference>
<keyword evidence="6" id="KW-1133">Transmembrane helix</keyword>
<keyword evidence="4" id="KW-0009">Actin-binding</keyword>
<dbReference type="AlphaFoldDB" id="A0A811G757"/>
<gene>
    <name evidence="7" type="ORF">SI8410_UN021845</name>
</gene>
<dbReference type="Pfam" id="PF04062">
    <property type="entry name" value="P21-Arc"/>
    <property type="match status" value="2"/>
</dbReference>
<dbReference type="InterPro" id="IPR007204">
    <property type="entry name" value="ARPC3"/>
</dbReference>
<dbReference type="GO" id="GO:0005885">
    <property type="term" value="C:Arp2/3 protein complex"/>
    <property type="evidence" value="ECO:0007669"/>
    <property type="project" value="InterPro"/>
</dbReference>
<keyword evidence="8" id="KW-1185">Reference proteome</keyword>
<keyword evidence="5" id="KW-0206">Cytoskeleton</keyword>